<gene>
    <name evidence="2" type="ORF">CDG68_02890</name>
</gene>
<proteinExistence type="predicted"/>
<keyword evidence="1" id="KW-0175">Coiled coil</keyword>
<keyword evidence="2" id="KW-0614">Plasmid</keyword>
<geneLocation type="plasmid" evidence="3">
    <name>poxa653_010062</name>
</geneLocation>
<feature type="coiled-coil region" evidence="1">
    <location>
        <begin position="80"/>
        <end position="107"/>
    </location>
</feature>
<name>A0A3G2SYA8_9GAMM</name>
<evidence type="ECO:0000256" key="1">
    <source>
        <dbReference type="SAM" id="Coils"/>
    </source>
</evidence>
<sequence>MTPPHILLEENYNKPLIPLPVYFSYENILESKYFYNQREGGIFCLKELQASEGSEYSGCIELFYCEFNNEYALDGVCAVADEYLDEYDAANKALEAYEVEKEILIARYAFKDIEIINDSIKITGKQIKGASILANYQRNGVSSFIYKYLLKKYGVLVCDNYQTYKGHMLWVLSIVKLSVIRIYDLTKKEFIGTFDKVSPCLIKPWSVPYNFPSDKEKFLRLDACVYTELEFHSLVLVTFAEDMF</sequence>
<dbReference type="EMBL" id="CP033132">
    <property type="protein sequence ID" value="AYO52697.1"/>
    <property type="molecule type" value="Genomic_DNA"/>
</dbReference>
<dbReference type="AlphaFoldDB" id="A0A3G2SYA8"/>
<evidence type="ECO:0000313" key="2">
    <source>
        <dbReference type="EMBL" id="AYO52697.1"/>
    </source>
</evidence>
<evidence type="ECO:0000313" key="3">
    <source>
        <dbReference type="Proteomes" id="UP000279962"/>
    </source>
</evidence>
<organism evidence="2 3">
    <name type="scientific">Acinetobacter wuhouensis</name>
    <dbReference type="NCBI Taxonomy" id="1879050"/>
    <lineage>
        <taxon>Bacteria</taxon>
        <taxon>Pseudomonadati</taxon>
        <taxon>Pseudomonadota</taxon>
        <taxon>Gammaproteobacteria</taxon>
        <taxon>Moraxellales</taxon>
        <taxon>Moraxellaceae</taxon>
        <taxon>Acinetobacter</taxon>
    </lineage>
</organism>
<dbReference type="Proteomes" id="UP000279962">
    <property type="component" value="Plasmid pOXA653_010062"/>
</dbReference>
<accession>A0A3G2SYA8</accession>
<reference evidence="2 3" key="1">
    <citation type="submission" date="2018-10" db="EMBL/GenBank/DDBJ databases">
        <title>The complete genome of Acinetobacter wuhouensis strain WCHAW010062.</title>
        <authorList>
            <person name="Hu Y."/>
            <person name="Long H."/>
            <person name="Feng Y."/>
            <person name="Zong Z."/>
        </authorList>
    </citation>
    <scope>NUCLEOTIDE SEQUENCE [LARGE SCALE GENOMIC DNA]</scope>
    <source>
        <strain evidence="2 3">WCHAW010062</strain>
        <plasmid evidence="3">poxa653_010062</plasmid>
    </source>
</reference>
<dbReference type="RefSeq" id="WP_075911386.1">
    <property type="nucleotide sequence ID" value="NZ_CP033132.1"/>
</dbReference>
<protein>
    <submittedName>
        <fullName evidence="2">Uncharacterized protein</fullName>
    </submittedName>
</protein>